<feature type="domain" description="BIG2" evidence="2">
    <location>
        <begin position="355"/>
        <end position="434"/>
    </location>
</feature>
<gene>
    <name evidence="3" type="ORF">PBV87_05045</name>
</gene>
<feature type="chain" id="PRO_5041330982" evidence="1">
    <location>
        <begin position="30"/>
        <end position="721"/>
    </location>
</feature>
<dbReference type="Pfam" id="PF02368">
    <property type="entry name" value="Big_2"/>
    <property type="match status" value="1"/>
</dbReference>
<dbReference type="AlphaFoldDB" id="A0AA42IZZ8"/>
<protein>
    <submittedName>
        <fullName evidence="3">Ig-like domain-containing protein</fullName>
    </submittedName>
</protein>
<organism evidence="3 4">
    <name type="scientific">Holtiella tumoricola</name>
    <dbReference type="NCBI Taxonomy" id="3018743"/>
    <lineage>
        <taxon>Bacteria</taxon>
        <taxon>Bacillati</taxon>
        <taxon>Bacillota</taxon>
        <taxon>Clostridia</taxon>
        <taxon>Lachnospirales</taxon>
        <taxon>Cellulosilyticaceae</taxon>
        <taxon>Holtiella</taxon>
    </lineage>
</organism>
<dbReference type="Gene3D" id="1.20.1270.90">
    <property type="entry name" value="AF1782-like"/>
    <property type="match status" value="1"/>
</dbReference>
<evidence type="ECO:0000256" key="1">
    <source>
        <dbReference type="SAM" id="SignalP"/>
    </source>
</evidence>
<feature type="signal peptide" evidence="1">
    <location>
        <begin position="1"/>
        <end position="29"/>
    </location>
</feature>
<comment type="caution">
    <text evidence="3">The sequence shown here is derived from an EMBL/GenBank/DDBJ whole genome shotgun (WGS) entry which is preliminary data.</text>
</comment>
<dbReference type="RefSeq" id="WP_271011364.1">
    <property type="nucleotide sequence ID" value="NZ_JAQIFT010000016.1"/>
</dbReference>
<dbReference type="SUPFAM" id="SSF49373">
    <property type="entry name" value="Invasin/intimin cell-adhesion fragments"/>
    <property type="match status" value="2"/>
</dbReference>
<dbReference type="Pfam" id="PF07554">
    <property type="entry name" value="FIVAR"/>
    <property type="match status" value="1"/>
</dbReference>
<feature type="domain" description="BIG2" evidence="2">
    <location>
        <begin position="438"/>
        <end position="524"/>
    </location>
</feature>
<dbReference type="Proteomes" id="UP001169242">
    <property type="component" value="Unassembled WGS sequence"/>
</dbReference>
<proteinExistence type="predicted"/>
<evidence type="ECO:0000259" key="2">
    <source>
        <dbReference type="SMART" id="SM00635"/>
    </source>
</evidence>
<dbReference type="InterPro" id="IPR003343">
    <property type="entry name" value="Big_2"/>
</dbReference>
<dbReference type="EMBL" id="JAQIFT010000016">
    <property type="protein sequence ID" value="MDA3730865.1"/>
    <property type="molecule type" value="Genomic_DNA"/>
</dbReference>
<evidence type="ECO:0000313" key="4">
    <source>
        <dbReference type="Proteomes" id="UP001169242"/>
    </source>
</evidence>
<dbReference type="InterPro" id="IPR008964">
    <property type="entry name" value="Invasin/intimin_cell_adhesion"/>
</dbReference>
<evidence type="ECO:0000313" key="3">
    <source>
        <dbReference type="EMBL" id="MDA3730865.1"/>
    </source>
</evidence>
<dbReference type="Gene3D" id="2.60.40.1080">
    <property type="match status" value="4"/>
</dbReference>
<keyword evidence="1" id="KW-0732">Signal</keyword>
<name>A0AA42IZZ8_9FIRM</name>
<feature type="domain" description="BIG2" evidence="2">
    <location>
        <begin position="601"/>
        <end position="676"/>
    </location>
</feature>
<reference evidence="3" key="1">
    <citation type="journal article" date="2023" name="Int. J. Syst. Evol. Microbiol.">
        <title>&lt;i&gt;Holtiella tumoricola&lt;/i&gt; gen. nov. sp. nov., isolated from a human clinical sample.</title>
        <authorList>
            <person name="Allen-Vercoe E."/>
            <person name="Daigneault M.C."/>
            <person name="Vancuren S.J."/>
            <person name="Cochrane K."/>
            <person name="O'Neal L.L."/>
            <person name="Sankaranarayanan K."/>
            <person name="Lawson P.A."/>
        </authorList>
    </citation>
    <scope>NUCLEOTIDE SEQUENCE</scope>
    <source>
        <strain evidence="3">CC70A</strain>
    </source>
</reference>
<dbReference type="SMART" id="SM00635">
    <property type="entry name" value="BID_2"/>
    <property type="match status" value="3"/>
</dbReference>
<sequence length="721" mass="79612">MKRLKKESAKLLMATVVLSTAIGAQPVLATTPTMISEVVEATEKATTETVEIREVRSRKINGGPTSYSLGISTRVLGIDGLKESQIHIKVANKEDMSDAREISTTKYDYDSKTGYSVVHDFTVTDTDSDGYIYVELTVDGSTKTVKKYIDLKDLGRQYCTVNVSEQAIYTEANKKLTVPIHISEDGYWIVREEGATWNNVKYRKKGAEKWTEMVYDKPAVDDSYFLEIANVEPGEEYEVWAKIRYYTPNGLRVFDEQTITITVPETQPEGMQGIRLHTPDRGLYSQQTYQLTYDILPEGVQHGALAWSSSAGNYIDISSTGLVRVTANPSKPMRIKINLEVDGFKDSTYITIMPVVGSVSIKAPIDNVFEGDEVQLEYSISPAGAVPNSVTFTSKKPDVVSVDDTGKIRVLQNVRDSVGITLTADGKSSTCYVKVKPKILNLALDKTSLEMEVGEKAKLTAITTPEGQGFDGSEYLKWTSSHPEVVSVKKTSGFVSEVVIKEEITDPVTITATITDFQGTVKTATCTINPKAEVVDKTELQTLLEQANGLNPLVYTEQSWLVLELAKEEATIIMDKETATQQEVDTAKAKLQQAIDQLLEGSRKLSFTDSIITLEVGASHELSYQIVEKAKMIAIWESGDTQIASVTQDGHVVANKAGITTVTVQIGDQQAICIINVLGEESKDVLRDTINQIIENMGEEEHQQVYERNDLYAYIVDTLAK</sequence>
<accession>A0AA42IZZ8</accession>
<keyword evidence="4" id="KW-1185">Reference proteome</keyword>